<evidence type="ECO:0000313" key="6">
    <source>
        <dbReference type="Proteomes" id="UP000306740"/>
    </source>
</evidence>
<sequence>MTRVRVRPAVPAEHARVGEIVVEAYSAEGYLVRADGSYDASYAAKLADVASRAEGSGVLVAELDGTVVGTVTWCGAGSPMRELASHDGQGEFRMLGVLPEAAGHGVASAMVRWCLDRAAEDGLSEVVISSLPEMLPAHKVYARHDFVRRPDLDWSPVPGTELVAFSRRL</sequence>
<comment type="caution">
    <text evidence="5">The sequence shown here is derived from an EMBL/GenBank/DDBJ whole genome shotgun (WGS) entry which is preliminary data.</text>
</comment>
<evidence type="ECO:0000313" key="5">
    <source>
        <dbReference type="EMBL" id="TNC42897.1"/>
    </source>
</evidence>
<dbReference type="SUPFAM" id="SSF55729">
    <property type="entry name" value="Acyl-CoA N-acyltransferases (Nat)"/>
    <property type="match status" value="1"/>
</dbReference>
<dbReference type="Proteomes" id="UP000306740">
    <property type="component" value="Unassembled WGS sequence"/>
</dbReference>
<dbReference type="PROSITE" id="PS51186">
    <property type="entry name" value="GNAT"/>
    <property type="match status" value="1"/>
</dbReference>
<dbReference type="PANTHER" id="PTHR43877:SF2">
    <property type="entry name" value="AMINOALKYLPHOSPHONATE N-ACETYLTRANSFERASE-RELATED"/>
    <property type="match status" value="1"/>
</dbReference>
<evidence type="ECO:0000256" key="2">
    <source>
        <dbReference type="ARBA" id="ARBA00023315"/>
    </source>
</evidence>
<dbReference type="InterPro" id="IPR000182">
    <property type="entry name" value="GNAT_dom"/>
</dbReference>
<protein>
    <submittedName>
        <fullName evidence="5">GNAT family N-acetyltransferase</fullName>
    </submittedName>
</protein>
<dbReference type="EMBL" id="VDFR01000090">
    <property type="protein sequence ID" value="TNC42897.1"/>
    <property type="molecule type" value="Genomic_DNA"/>
</dbReference>
<dbReference type="EMBL" id="VDFR01000115">
    <property type="protein sequence ID" value="TNC39181.1"/>
    <property type="molecule type" value="Genomic_DNA"/>
</dbReference>
<gene>
    <name evidence="5" type="ORF">FHE65_19860</name>
    <name evidence="4" type="ORF">FHE65_23930</name>
</gene>
<evidence type="ECO:0000313" key="4">
    <source>
        <dbReference type="EMBL" id="TNC39181.1"/>
    </source>
</evidence>
<name>A0A5C4MKU5_9ACTN</name>
<dbReference type="OrthoDB" id="273614at2"/>
<keyword evidence="1 5" id="KW-0808">Transferase</keyword>
<dbReference type="RefSeq" id="WP_139106472.1">
    <property type="nucleotide sequence ID" value="NZ_VDFR01000090.1"/>
</dbReference>
<organism evidence="5 6">
    <name type="scientific">Mumia zhuanghuii</name>
    <dbReference type="NCBI Taxonomy" id="2585211"/>
    <lineage>
        <taxon>Bacteria</taxon>
        <taxon>Bacillati</taxon>
        <taxon>Actinomycetota</taxon>
        <taxon>Actinomycetes</taxon>
        <taxon>Propionibacteriales</taxon>
        <taxon>Nocardioidaceae</taxon>
        <taxon>Mumia</taxon>
    </lineage>
</organism>
<dbReference type="Pfam" id="PF00583">
    <property type="entry name" value="Acetyltransf_1"/>
    <property type="match status" value="1"/>
</dbReference>
<dbReference type="Gene3D" id="3.40.630.30">
    <property type="match status" value="1"/>
</dbReference>
<keyword evidence="2" id="KW-0012">Acyltransferase</keyword>
<dbReference type="InterPro" id="IPR050832">
    <property type="entry name" value="Bact_Acetyltransf"/>
</dbReference>
<dbReference type="PANTHER" id="PTHR43877">
    <property type="entry name" value="AMINOALKYLPHOSPHONATE N-ACETYLTRANSFERASE-RELATED-RELATED"/>
    <property type="match status" value="1"/>
</dbReference>
<dbReference type="CDD" id="cd04301">
    <property type="entry name" value="NAT_SF"/>
    <property type="match status" value="1"/>
</dbReference>
<proteinExistence type="predicted"/>
<reference evidence="5 6" key="1">
    <citation type="submission" date="2019-05" db="EMBL/GenBank/DDBJ databases">
        <title>Mumia sp. nov., isolated from the intestinal contents of plateau pika (Ochotona curzoniae) in the Qinghai-Tibet plateau of China.</title>
        <authorList>
            <person name="Tian Z."/>
        </authorList>
    </citation>
    <scope>NUCLEOTIDE SEQUENCE [LARGE SCALE GENOMIC DNA]</scope>
    <source>
        <strain evidence="6">527</strain>
        <strain evidence="5">Z527</strain>
    </source>
</reference>
<dbReference type="AlphaFoldDB" id="A0A5C4MKU5"/>
<dbReference type="InterPro" id="IPR016181">
    <property type="entry name" value="Acyl_CoA_acyltransferase"/>
</dbReference>
<dbReference type="GO" id="GO:0016747">
    <property type="term" value="F:acyltransferase activity, transferring groups other than amino-acyl groups"/>
    <property type="evidence" value="ECO:0007669"/>
    <property type="project" value="InterPro"/>
</dbReference>
<evidence type="ECO:0000256" key="1">
    <source>
        <dbReference type="ARBA" id="ARBA00022679"/>
    </source>
</evidence>
<evidence type="ECO:0000259" key="3">
    <source>
        <dbReference type="PROSITE" id="PS51186"/>
    </source>
</evidence>
<feature type="domain" description="N-acetyltransferase" evidence="3">
    <location>
        <begin position="4"/>
        <end position="169"/>
    </location>
</feature>
<accession>A0A5C4MKU5</accession>